<comment type="caution">
    <text evidence="2">The sequence shown here is derived from an EMBL/GenBank/DDBJ whole genome shotgun (WGS) entry which is preliminary data.</text>
</comment>
<dbReference type="EMBL" id="JBICBT010001342">
    <property type="protein sequence ID" value="KAL3072170.1"/>
    <property type="molecule type" value="Genomic_DNA"/>
</dbReference>
<evidence type="ECO:0000256" key="1">
    <source>
        <dbReference type="SAM" id="MobiDB-lite"/>
    </source>
</evidence>
<feature type="compositionally biased region" description="Pro residues" evidence="1">
    <location>
        <begin position="76"/>
        <end position="99"/>
    </location>
</feature>
<keyword evidence="3" id="KW-1185">Reference proteome</keyword>
<dbReference type="Proteomes" id="UP001620626">
    <property type="component" value="Unassembled WGS sequence"/>
</dbReference>
<evidence type="ECO:0000313" key="3">
    <source>
        <dbReference type="Proteomes" id="UP001620626"/>
    </source>
</evidence>
<proteinExistence type="predicted"/>
<feature type="region of interest" description="Disordered" evidence="1">
    <location>
        <begin position="20"/>
        <end position="40"/>
    </location>
</feature>
<name>A0ABD2I2W0_9BILA</name>
<reference evidence="2 3" key="1">
    <citation type="submission" date="2024-10" db="EMBL/GenBank/DDBJ databases">
        <authorList>
            <person name="Kim D."/>
        </authorList>
    </citation>
    <scope>NUCLEOTIDE SEQUENCE [LARGE SCALE GENOMIC DNA]</scope>
    <source>
        <strain evidence="2">BH-2024</strain>
    </source>
</reference>
<organism evidence="2 3">
    <name type="scientific">Heterodera trifolii</name>
    <dbReference type="NCBI Taxonomy" id="157864"/>
    <lineage>
        <taxon>Eukaryota</taxon>
        <taxon>Metazoa</taxon>
        <taxon>Ecdysozoa</taxon>
        <taxon>Nematoda</taxon>
        <taxon>Chromadorea</taxon>
        <taxon>Rhabditida</taxon>
        <taxon>Tylenchina</taxon>
        <taxon>Tylenchomorpha</taxon>
        <taxon>Tylenchoidea</taxon>
        <taxon>Heteroderidae</taxon>
        <taxon>Heteroderinae</taxon>
        <taxon>Heterodera</taxon>
    </lineage>
</organism>
<sequence length="99" mass="10549">MRDHYSHATKIQPLPFIRDGREERMEREGKEGNGRCAQVNSKAAERATMCLRRAAGGGGGRRGRHGSLAAAVAIPPTDPTARPAPPPSAPQPPPPSHQP</sequence>
<feature type="region of interest" description="Disordered" evidence="1">
    <location>
        <begin position="54"/>
        <end position="99"/>
    </location>
</feature>
<protein>
    <submittedName>
        <fullName evidence="2">Uncharacterized protein</fullName>
    </submittedName>
</protein>
<feature type="compositionally biased region" description="Basic and acidic residues" evidence="1">
    <location>
        <begin position="20"/>
        <end position="33"/>
    </location>
</feature>
<dbReference type="AlphaFoldDB" id="A0ABD2I2W0"/>
<evidence type="ECO:0000313" key="2">
    <source>
        <dbReference type="EMBL" id="KAL3072170.1"/>
    </source>
</evidence>
<accession>A0ABD2I2W0</accession>
<gene>
    <name evidence="2" type="ORF">niasHT_034764</name>
</gene>